<dbReference type="STRING" id="556267.HWAG_01373"/>
<dbReference type="InterPro" id="IPR053913">
    <property type="entry name" value="NADAR-DarT1"/>
</dbReference>
<dbReference type="AlphaFoldDB" id="A0A2N3PH78"/>
<accession>A0A2N3PH78</accession>
<dbReference type="EMBL" id="MBPK01000046">
    <property type="protein sequence ID" value="PKT79753.1"/>
    <property type="molecule type" value="Genomic_DNA"/>
</dbReference>
<proteinExistence type="predicted"/>
<evidence type="ECO:0000313" key="1">
    <source>
        <dbReference type="EMBL" id="PKT79753.1"/>
    </source>
</evidence>
<name>A0A2N3PH78_9HELI</name>
<keyword evidence="2" id="KW-1185">Reference proteome</keyword>
<dbReference type="GeneID" id="97290511"/>
<evidence type="ECO:0000313" key="2">
    <source>
        <dbReference type="Proteomes" id="UP000233350"/>
    </source>
</evidence>
<reference evidence="1 2" key="1">
    <citation type="submission" date="2016-07" db="EMBL/GenBank/DDBJ databases">
        <title>Detection of Helicobacter winghamensis from caecal content of red fox (Vulpes vulpes).</title>
        <authorList>
            <person name="Zanoni R.G."/>
            <person name="Florio D."/>
            <person name="Caffara M."/>
            <person name="Renzi M."/>
            <person name="Parisi A."/>
            <person name="Pasquali F."/>
            <person name="Manfreda G."/>
        </authorList>
    </citation>
    <scope>NUCLEOTIDE SEQUENCE [LARGE SCALE GENOMIC DNA]</scope>
    <source>
        <strain evidence="1 2">295_13</strain>
    </source>
</reference>
<sequence>MKFATRPYYYASNNPKMQLINAKDVKFEYFSGFARERKQKSIESMHKAIKKLYPQAKILEISKASPNQLGQKLSAFNLKLKVFNGIQDITASVERFFQGSKVFNNGGPFEEIIFNENIHPKKYDKLKKGCNFQGFKLFGKCYSTEPVTFFYDWLYINALKQNSILATELENYDIFTDIEFNPNKSLSCQAATVALFLSLKKAGTLDKATKTSDEFLKLRLSVIDNQSLF</sequence>
<gene>
    <name evidence="1" type="ORF">BCM31_05370</name>
</gene>
<organism evidence="1 2">
    <name type="scientific">Helicobacter winghamensis</name>
    <dbReference type="NCBI Taxonomy" id="157268"/>
    <lineage>
        <taxon>Bacteria</taxon>
        <taxon>Pseudomonadati</taxon>
        <taxon>Campylobacterota</taxon>
        <taxon>Epsilonproteobacteria</taxon>
        <taxon>Campylobacterales</taxon>
        <taxon>Helicobacteraceae</taxon>
        <taxon>Helicobacter</taxon>
    </lineage>
</organism>
<protein>
    <submittedName>
        <fullName evidence="1">Uncharacterized protein</fullName>
    </submittedName>
</protein>
<dbReference type="Pfam" id="PF22397">
    <property type="entry name" value="NADAR-DarT1"/>
    <property type="match status" value="1"/>
</dbReference>
<dbReference type="RefSeq" id="WP_006803069.1">
    <property type="nucleotide sequence ID" value="NZ_CABKOI010000019.1"/>
</dbReference>
<dbReference type="OrthoDB" id="3255715at2"/>
<comment type="caution">
    <text evidence="1">The sequence shown here is derived from an EMBL/GenBank/DDBJ whole genome shotgun (WGS) entry which is preliminary data.</text>
</comment>
<dbReference type="Proteomes" id="UP000233350">
    <property type="component" value="Unassembled WGS sequence"/>
</dbReference>